<evidence type="ECO:0000259" key="14">
    <source>
        <dbReference type="PROSITE" id="PS50157"/>
    </source>
</evidence>
<evidence type="ECO:0000313" key="17">
    <source>
        <dbReference type="Proteomes" id="UP001152622"/>
    </source>
</evidence>
<evidence type="ECO:0000256" key="4">
    <source>
        <dbReference type="ARBA" id="ARBA00022691"/>
    </source>
</evidence>
<dbReference type="InterPro" id="IPR001214">
    <property type="entry name" value="SET_dom"/>
</dbReference>
<keyword evidence="7 12" id="KW-0863">Zinc-finger</keyword>
<dbReference type="Gene3D" id="3.30.160.60">
    <property type="entry name" value="Classic Zinc Finger"/>
    <property type="match status" value="1"/>
</dbReference>
<gene>
    <name evidence="16" type="ORF">SKAU_G00140120</name>
</gene>
<dbReference type="CDD" id="cd19193">
    <property type="entry name" value="PR-SET_PRDM7_9"/>
    <property type="match status" value="1"/>
</dbReference>
<dbReference type="InterPro" id="IPR044417">
    <property type="entry name" value="PRDM7_9_PR-SET"/>
</dbReference>
<evidence type="ECO:0000256" key="8">
    <source>
        <dbReference type="ARBA" id="ARBA00022833"/>
    </source>
</evidence>
<keyword evidence="4" id="KW-0949">S-adenosyl-L-methionine</keyword>
<dbReference type="Pfam" id="PF21549">
    <property type="entry name" value="PRDM2_PR"/>
    <property type="match status" value="1"/>
</dbReference>
<dbReference type="PANTHER" id="PTHR16515:SF66">
    <property type="entry name" value="C2H2-TYPE DOMAIN-CONTAINING PROTEIN"/>
    <property type="match status" value="1"/>
</dbReference>
<dbReference type="InterPro" id="IPR046341">
    <property type="entry name" value="SET_dom_sf"/>
</dbReference>
<reference evidence="16" key="1">
    <citation type="journal article" date="2023" name="Science">
        <title>Genome structures resolve the early diversification of teleost fishes.</title>
        <authorList>
            <person name="Parey E."/>
            <person name="Louis A."/>
            <person name="Montfort J."/>
            <person name="Bouchez O."/>
            <person name="Roques C."/>
            <person name="Iampietro C."/>
            <person name="Lluch J."/>
            <person name="Castinel A."/>
            <person name="Donnadieu C."/>
            <person name="Desvignes T."/>
            <person name="Floi Bucao C."/>
            <person name="Jouanno E."/>
            <person name="Wen M."/>
            <person name="Mejri S."/>
            <person name="Dirks R."/>
            <person name="Jansen H."/>
            <person name="Henkel C."/>
            <person name="Chen W.J."/>
            <person name="Zahm M."/>
            <person name="Cabau C."/>
            <person name="Klopp C."/>
            <person name="Thompson A.W."/>
            <person name="Robinson-Rechavi M."/>
            <person name="Braasch I."/>
            <person name="Lecointre G."/>
            <person name="Bobe J."/>
            <person name="Postlethwait J.H."/>
            <person name="Berthelot C."/>
            <person name="Roest Crollius H."/>
            <person name="Guiguen Y."/>
        </authorList>
    </citation>
    <scope>NUCLEOTIDE SEQUENCE</scope>
    <source>
        <strain evidence="16">WJC10195</strain>
    </source>
</reference>
<evidence type="ECO:0000259" key="15">
    <source>
        <dbReference type="PROSITE" id="PS50280"/>
    </source>
</evidence>
<evidence type="ECO:0000256" key="3">
    <source>
        <dbReference type="ARBA" id="ARBA00022679"/>
    </source>
</evidence>
<keyword evidence="9" id="KW-0805">Transcription regulation</keyword>
<organism evidence="16 17">
    <name type="scientific">Synaphobranchus kaupii</name>
    <name type="common">Kaup's arrowtooth eel</name>
    <dbReference type="NCBI Taxonomy" id="118154"/>
    <lineage>
        <taxon>Eukaryota</taxon>
        <taxon>Metazoa</taxon>
        <taxon>Chordata</taxon>
        <taxon>Craniata</taxon>
        <taxon>Vertebrata</taxon>
        <taxon>Euteleostomi</taxon>
        <taxon>Actinopterygii</taxon>
        <taxon>Neopterygii</taxon>
        <taxon>Teleostei</taxon>
        <taxon>Anguilliformes</taxon>
        <taxon>Synaphobranchidae</taxon>
        <taxon>Synaphobranchus</taxon>
    </lineage>
</organism>
<evidence type="ECO:0000256" key="12">
    <source>
        <dbReference type="PROSITE-ProRule" id="PRU00042"/>
    </source>
</evidence>
<evidence type="ECO:0000256" key="1">
    <source>
        <dbReference type="ARBA" id="ARBA00004123"/>
    </source>
</evidence>
<keyword evidence="3" id="KW-0808">Transferase</keyword>
<evidence type="ECO:0000256" key="11">
    <source>
        <dbReference type="ARBA" id="ARBA00023242"/>
    </source>
</evidence>
<keyword evidence="2" id="KW-0489">Methyltransferase</keyword>
<dbReference type="EMBL" id="JAINUF010000004">
    <property type="protein sequence ID" value="KAJ8365181.1"/>
    <property type="molecule type" value="Genomic_DNA"/>
</dbReference>
<keyword evidence="5" id="KW-0479">Metal-binding</keyword>
<accession>A0A9Q1J3X3</accession>
<dbReference type="Gene3D" id="2.170.270.10">
    <property type="entry name" value="SET domain"/>
    <property type="match status" value="1"/>
</dbReference>
<dbReference type="GO" id="GO:0042054">
    <property type="term" value="F:histone methyltransferase activity"/>
    <property type="evidence" value="ECO:0007669"/>
    <property type="project" value="InterPro"/>
</dbReference>
<dbReference type="PANTHER" id="PTHR16515">
    <property type="entry name" value="PR DOMAIN ZINC FINGER PROTEIN"/>
    <property type="match status" value="1"/>
</dbReference>
<evidence type="ECO:0000256" key="9">
    <source>
        <dbReference type="ARBA" id="ARBA00023015"/>
    </source>
</evidence>
<dbReference type="OrthoDB" id="9439903at2759"/>
<proteinExistence type="predicted"/>
<dbReference type="InterPro" id="IPR013087">
    <property type="entry name" value="Znf_C2H2_type"/>
</dbReference>
<name>A0A9Q1J3X3_SYNKA</name>
<dbReference type="PROSITE" id="PS50280">
    <property type="entry name" value="SET"/>
    <property type="match status" value="1"/>
</dbReference>
<evidence type="ECO:0000256" key="13">
    <source>
        <dbReference type="SAM" id="MobiDB-lite"/>
    </source>
</evidence>
<dbReference type="InterPro" id="IPR050331">
    <property type="entry name" value="Zinc_finger"/>
</dbReference>
<keyword evidence="17" id="KW-1185">Reference proteome</keyword>
<dbReference type="GO" id="GO:0032259">
    <property type="term" value="P:methylation"/>
    <property type="evidence" value="ECO:0007669"/>
    <property type="project" value="UniProtKB-KW"/>
</dbReference>
<keyword evidence="6" id="KW-0677">Repeat</keyword>
<dbReference type="GO" id="GO:0008270">
    <property type="term" value="F:zinc ion binding"/>
    <property type="evidence" value="ECO:0007669"/>
    <property type="project" value="UniProtKB-KW"/>
</dbReference>
<comment type="subcellular location">
    <subcellularLocation>
        <location evidence="1">Nucleus</location>
    </subcellularLocation>
</comment>
<dbReference type="SUPFAM" id="SSF82199">
    <property type="entry name" value="SET domain"/>
    <property type="match status" value="1"/>
</dbReference>
<evidence type="ECO:0000256" key="7">
    <source>
        <dbReference type="ARBA" id="ARBA00022771"/>
    </source>
</evidence>
<dbReference type="Proteomes" id="UP001152622">
    <property type="component" value="Chromosome 4"/>
</dbReference>
<comment type="caution">
    <text evidence="16">The sequence shown here is derived from an EMBL/GenBank/DDBJ whole genome shotgun (WGS) entry which is preliminary data.</text>
</comment>
<keyword evidence="10" id="KW-0804">Transcription</keyword>
<dbReference type="PROSITE" id="PS00028">
    <property type="entry name" value="ZINC_FINGER_C2H2_1"/>
    <property type="match status" value="1"/>
</dbReference>
<dbReference type="AlphaFoldDB" id="A0A9Q1J3X3"/>
<feature type="region of interest" description="Disordered" evidence="13">
    <location>
        <begin position="96"/>
        <end position="116"/>
    </location>
</feature>
<feature type="domain" description="C2H2-type" evidence="14">
    <location>
        <begin position="346"/>
        <end position="374"/>
    </location>
</feature>
<evidence type="ECO:0000256" key="10">
    <source>
        <dbReference type="ARBA" id="ARBA00023163"/>
    </source>
</evidence>
<evidence type="ECO:0000313" key="16">
    <source>
        <dbReference type="EMBL" id="KAJ8365181.1"/>
    </source>
</evidence>
<evidence type="ECO:0000256" key="2">
    <source>
        <dbReference type="ARBA" id="ARBA00022603"/>
    </source>
</evidence>
<evidence type="ECO:0000256" key="6">
    <source>
        <dbReference type="ARBA" id="ARBA00022737"/>
    </source>
</evidence>
<evidence type="ECO:0000256" key="5">
    <source>
        <dbReference type="ARBA" id="ARBA00022723"/>
    </source>
</evidence>
<keyword evidence="11" id="KW-0539">Nucleus</keyword>
<sequence>MTSAQEDNFEALKVYFLKTKWASMPKCEKLRYKNIKRNHEAMLAIGRDDPGEASWFRVPLNKATLKMRSGVLVWRESLGVKNATCPITDGEKAFFGSPVEKQRGPSKRRSKQPNAGLLKKEHLKLQTEQQSIYIRGNKLRSTRSVSYTEEEEPRDEDYLYCDECQAFFTDECQVHGSPSFILDSPAPMGAPDRAQLTLPPGLEVRVSCIPGAGLGVFNQDQTVARGVHYGPYDGELTDKDVAIDSGYSWMIYRGKRCVEYIDARRETHSNWMRYVNCARNEEEQNLVAFQHRGSILYRCFKPILQGQELLVWYGEDYAKDLDITFNYLWSNKCSSKGGEVVSSQFFPCTRCWLSYTAEHYLHKHIKRSHPEEYVRLLRVGDLCVQESFPFGGSPVQRLV</sequence>
<dbReference type="PROSITE" id="PS50157">
    <property type="entry name" value="ZINC_FINGER_C2H2_2"/>
    <property type="match status" value="1"/>
</dbReference>
<dbReference type="GO" id="GO:0010468">
    <property type="term" value="P:regulation of gene expression"/>
    <property type="evidence" value="ECO:0007669"/>
    <property type="project" value="TreeGrafter"/>
</dbReference>
<keyword evidence="8" id="KW-0862">Zinc</keyword>
<feature type="domain" description="SET" evidence="15">
    <location>
        <begin position="200"/>
        <end position="314"/>
    </location>
</feature>
<dbReference type="GO" id="GO:0005634">
    <property type="term" value="C:nucleus"/>
    <property type="evidence" value="ECO:0007669"/>
    <property type="project" value="UniProtKB-SubCell"/>
</dbReference>
<protein>
    <recommendedName>
        <fullName evidence="18">Histone-lysine N-methyltransferase PRDM9-like</fullName>
    </recommendedName>
</protein>
<evidence type="ECO:0008006" key="18">
    <source>
        <dbReference type="Google" id="ProtNLM"/>
    </source>
</evidence>